<proteinExistence type="predicted"/>
<dbReference type="AlphaFoldDB" id="A0A833VHG8"/>
<dbReference type="PANTHER" id="PTHR33193:SF13">
    <property type="entry name" value="EXPRESSED PROTEIN"/>
    <property type="match status" value="1"/>
</dbReference>
<dbReference type="OrthoDB" id="660385at2759"/>
<protein>
    <submittedName>
        <fullName evidence="2">Uncharacterized protein</fullName>
    </submittedName>
</protein>
<dbReference type="Proteomes" id="UP000623129">
    <property type="component" value="Unassembled WGS sequence"/>
</dbReference>
<dbReference type="PANTHER" id="PTHR33193">
    <property type="entry name" value="DOMAIN PROTEIN, PUTATIVE (DUF3511)-RELATED"/>
    <property type="match status" value="1"/>
</dbReference>
<comment type="caution">
    <text evidence="2">The sequence shown here is derived from an EMBL/GenBank/DDBJ whole genome shotgun (WGS) entry which is preliminary data.</text>
</comment>
<feature type="compositionally biased region" description="Pro residues" evidence="1">
    <location>
        <begin position="103"/>
        <end position="113"/>
    </location>
</feature>
<gene>
    <name evidence="2" type="ORF">FCM35_KLT09401</name>
</gene>
<evidence type="ECO:0000313" key="2">
    <source>
        <dbReference type="EMBL" id="KAF3340557.1"/>
    </source>
</evidence>
<keyword evidence="3" id="KW-1185">Reference proteome</keyword>
<evidence type="ECO:0000256" key="1">
    <source>
        <dbReference type="SAM" id="MobiDB-lite"/>
    </source>
</evidence>
<reference evidence="2" key="1">
    <citation type="submission" date="2020-01" db="EMBL/GenBank/DDBJ databases">
        <title>Genome sequence of Kobresia littledalei, the first chromosome-level genome in the family Cyperaceae.</title>
        <authorList>
            <person name="Qu G."/>
        </authorList>
    </citation>
    <scope>NUCLEOTIDE SEQUENCE</scope>
    <source>
        <strain evidence="2">C.B.Clarke</strain>
        <tissue evidence="2">Leaf</tissue>
    </source>
</reference>
<feature type="region of interest" description="Disordered" evidence="1">
    <location>
        <begin position="103"/>
        <end position="128"/>
    </location>
</feature>
<dbReference type="Pfam" id="PF12023">
    <property type="entry name" value="DUF3511"/>
    <property type="match status" value="1"/>
</dbReference>
<sequence>MADVDRRYPYANDYDGRYEKEYRYGNGFGTEYYHGTNNGKSAIGYNNRTDYNQSDRSAVVPYNPGVYRTYNLRSQYGIGEPKRLEVVKGNVFSVNQIFVTPPRESPYRPPLALPGPKDESSKTRSTWFSDPEMKRKRRVASYKAYSVEGKVKASLKKRFRWIRYKCSELIHGW</sequence>
<organism evidence="2 3">
    <name type="scientific">Carex littledalei</name>
    <dbReference type="NCBI Taxonomy" id="544730"/>
    <lineage>
        <taxon>Eukaryota</taxon>
        <taxon>Viridiplantae</taxon>
        <taxon>Streptophyta</taxon>
        <taxon>Embryophyta</taxon>
        <taxon>Tracheophyta</taxon>
        <taxon>Spermatophyta</taxon>
        <taxon>Magnoliopsida</taxon>
        <taxon>Liliopsida</taxon>
        <taxon>Poales</taxon>
        <taxon>Cyperaceae</taxon>
        <taxon>Cyperoideae</taxon>
        <taxon>Cariceae</taxon>
        <taxon>Carex</taxon>
        <taxon>Carex subgen. Euthyceras</taxon>
    </lineage>
</organism>
<accession>A0A833VHG8</accession>
<name>A0A833VHG8_9POAL</name>
<dbReference type="InterPro" id="IPR021899">
    <property type="entry name" value="DUF3511"/>
</dbReference>
<dbReference type="EMBL" id="SWLB01000002">
    <property type="protein sequence ID" value="KAF3340557.1"/>
    <property type="molecule type" value="Genomic_DNA"/>
</dbReference>
<evidence type="ECO:0000313" key="3">
    <source>
        <dbReference type="Proteomes" id="UP000623129"/>
    </source>
</evidence>